<sequence>MFIVYFSPYDTAKFHPVFIVKQIDNKILYLRKTSANLPICEGL</sequence>
<dbReference type="EMBL" id="VDEM01000038">
    <property type="protein sequence ID" value="KAF0823091.1"/>
    <property type="molecule type" value="Genomic_DNA"/>
</dbReference>
<evidence type="ECO:0000313" key="1">
    <source>
        <dbReference type="EMBL" id="KAF0823091.1"/>
    </source>
</evidence>
<evidence type="ECO:0000313" key="2">
    <source>
        <dbReference type="Proteomes" id="UP000465778"/>
    </source>
</evidence>
<dbReference type="Proteomes" id="UP000465778">
    <property type="component" value="Unassembled WGS sequence"/>
</dbReference>
<accession>A0A800MVF3</accession>
<proteinExistence type="predicted"/>
<gene>
    <name evidence="1" type="ORF">KIS1582_3072</name>
</gene>
<comment type="caution">
    <text evidence="1">The sequence shown here is derived from an EMBL/GenBank/DDBJ whole genome shotgun (WGS) entry which is preliminary data.</text>
</comment>
<protein>
    <submittedName>
        <fullName evidence="1">Uncharacterized protein</fullName>
    </submittedName>
</protein>
<name>A0A800MVF3_CYTFI</name>
<dbReference type="AlphaFoldDB" id="A0A800MVF3"/>
<organism evidence="1 2">
    <name type="scientific">Cytobacillus firmus</name>
    <name type="common">Bacillus firmus</name>
    <dbReference type="NCBI Taxonomy" id="1399"/>
    <lineage>
        <taxon>Bacteria</taxon>
        <taxon>Bacillati</taxon>
        <taxon>Bacillota</taxon>
        <taxon>Bacilli</taxon>
        <taxon>Bacillales</taxon>
        <taxon>Bacillaceae</taxon>
        <taxon>Cytobacillus</taxon>
    </lineage>
</organism>
<reference evidence="1 2" key="1">
    <citation type="journal article" date="2020" name="G3 (Bethesda)">
        <title>Whole Genome Sequencing and Comparative Genomics of Two Nematicidal Bacillus Strains Reveals a Wide Range of Possible Virulence Factors.</title>
        <authorList>
            <person name="Susic N."/>
            <person name="Janezic S."/>
            <person name="Rupnik M."/>
            <person name="Geric Stare B."/>
        </authorList>
    </citation>
    <scope>NUCLEOTIDE SEQUENCE [LARGE SCALE GENOMIC DNA]</scope>
    <source>
        <strain evidence="1 2">I-1582</strain>
    </source>
</reference>